<feature type="compositionally biased region" description="Polar residues" evidence="1">
    <location>
        <begin position="100"/>
        <end position="110"/>
    </location>
</feature>
<gene>
    <name evidence="2" type="ORF">LTR05_006552</name>
</gene>
<dbReference type="AlphaFoldDB" id="A0AAN7Y4K0"/>
<sequence length="110" mass="11328">MSDNNEQSTHDVIHGVGKTTDQVPVDRANKTAPLPEGMDEMNDRVLSGGAAPGHNDGGGGHEVKGRDEKKGIGALPGDQEQREALGKGDSDIADRDNPSGIKTGQGSSKG</sequence>
<name>A0AAN7Y4K0_9EURO</name>
<evidence type="ECO:0000313" key="2">
    <source>
        <dbReference type="EMBL" id="KAK5082672.1"/>
    </source>
</evidence>
<dbReference type="EMBL" id="JAVRRJ010000007">
    <property type="protein sequence ID" value="KAK5082672.1"/>
    <property type="molecule type" value="Genomic_DNA"/>
</dbReference>
<accession>A0AAN7Y4K0</accession>
<comment type="caution">
    <text evidence="2">The sequence shown here is derived from an EMBL/GenBank/DDBJ whole genome shotgun (WGS) entry which is preliminary data.</text>
</comment>
<feature type="compositionally biased region" description="Basic and acidic residues" evidence="1">
    <location>
        <begin position="79"/>
        <end position="97"/>
    </location>
</feature>
<feature type="compositionally biased region" description="Basic and acidic residues" evidence="1">
    <location>
        <begin position="59"/>
        <end position="71"/>
    </location>
</feature>
<dbReference type="Proteomes" id="UP001309876">
    <property type="component" value="Unassembled WGS sequence"/>
</dbReference>
<evidence type="ECO:0000256" key="1">
    <source>
        <dbReference type="SAM" id="MobiDB-lite"/>
    </source>
</evidence>
<proteinExistence type="predicted"/>
<feature type="region of interest" description="Disordered" evidence="1">
    <location>
        <begin position="1"/>
        <end position="110"/>
    </location>
</feature>
<organism evidence="2 3">
    <name type="scientific">Lithohypha guttulata</name>
    <dbReference type="NCBI Taxonomy" id="1690604"/>
    <lineage>
        <taxon>Eukaryota</taxon>
        <taxon>Fungi</taxon>
        <taxon>Dikarya</taxon>
        <taxon>Ascomycota</taxon>
        <taxon>Pezizomycotina</taxon>
        <taxon>Eurotiomycetes</taxon>
        <taxon>Chaetothyriomycetidae</taxon>
        <taxon>Chaetothyriales</taxon>
        <taxon>Trichomeriaceae</taxon>
        <taxon>Lithohypha</taxon>
    </lineage>
</organism>
<reference evidence="2 3" key="1">
    <citation type="submission" date="2023-08" db="EMBL/GenBank/DDBJ databases">
        <title>Black Yeasts Isolated from many extreme environments.</title>
        <authorList>
            <person name="Coleine C."/>
            <person name="Stajich J.E."/>
            <person name="Selbmann L."/>
        </authorList>
    </citation>
    <scope>NUCLEOTIDE SEQUENCE [LARGE SCALE GENOMIC DNA]</scope>
    <source>
        <strain evidence="2 3">CCFEE 5910</strain>
    </source>
</reference>
<protein>
    <submittedName>
        <fullName evidence="2">Uncharacterized protein</fullName>
    </submittedName>
</protein>
<evidence type="ECO:0000313" key="3">
    <source>
        <dbReference type="Proteomes" id="UP001309876"/>
    </source>
</evidence>
<keyword evidence="3" id="KW-1185">Reference proteome</keyword>